<protein>
    <recommendedName>
        <fullName evidence="3">Retrovirus-related Pol polyprotein from transposon TNT 1-94</fullName>
    </recommendedName>
</protein>
<dbReference type="Proteomes" id="UP000075243">
    <property type="component" value="Unassembled WGS sequence"/>
</dbReference>
<accession>A0A151RQV0</accession>
<evidence type="ECO:0000313" key="2">
    <source>
        <dbReference type="Proteomes" id="UP000075243"/>
    </source>
</evidence>
<dbReference type="EMBL" id="KQ483607">
    <property type="protein sequence ID" value="KYP44936.1"/>
    <property type="molecule type" value="Genomic_DNA"/>
</dbReference>
<organism evidence="1 2">
    <name type="scientific">Cajanus cajan</name>
    <name type="common">Pigeon pea</name>
    <name type="synonym">Cajanus indicus</name>
    <dbReference type="NCBI Taxonomy" id="3821"/>
    <lineage>
        <taxon>Eukaryota</taxon>
        <taxon>Viridiplantae</taxon>
        <taxon>Streptophyta</taxon>
        <taxon>Embryophyta</taxon>
        <taxon>Tracheophyta</taxon>
        <taxon>Spermatophyta</taxon>
        <taxon>Magnoliopsida</taxon>
        <taxon>eudicotyledons</taxon>
        <taxon>Gunneridae</taxon>
        <taxon>Pentapetalae</taxon>
        <taxon>rosids</taxon>
        <taxon>fabids</taxon>
        <taxon>Fabales</taxon>
        <taxon>Fabaceae</taxon>
        <taxon>Papilionoideae</taxon>
        <taxon>50 kb inversion clade</taxon>
        <taxon>NPAAA clade</taxon>
        <taxon>indigoferoid/millettioid clade</taxon>
        <taxon>Phaseoleae</taxon>
        <taxon>Cajanus</taxon>
    </lineage>
</organism>
<dbReference type="AlphaFoldDB" id="A0A151RQV0"/>
<dbReference type="Gramene" id="C.cajan_30546.t">
    <property type="protein sequence ID" value="C.cajan_30546.t.cds1"/>
    <property type="gene ID" value="C.cajan_30546"/>
</dbReference>
<reference evidence="1" key="1">
    <citation type="journal article" date="2012" name="Nat. Biotechnol.">
        <title>Draft genome sequence of pigeonpea (Cajanus cajan), an orphan legume crop of resource-poor farmers.</title>
        <authorList>
            <person name="Varshney R.K."/>
            <person name="Chen W."/>
            <person name="Li Y."/>
            <person name="Bharti A.K."/>
            <person name="Saxena R.K."/>
            <person name="Schlueter J.A."/>
            <person name="Donoghue M.T."/>
            <person name="Azam S."/>
            <person name="Fan G."/>
            <person name="Whaley A.M."/>
            <person name="Farmer A.D."/>
            <person name="Sheridan J."/>
            <person name="Iwata A."/>
            <person name="Tuteja R."/>
            <person name="Penmetsa R.V."/>
            <person name="Wu W."/>
            <person name="Upadhyaya H.D."/>
            <person name="Yang S.P."/>
            <person name="Shah T."/>
            <person name="Saxena K.B."/>
            <person name="Michael T."/>
            <person name="McCombie W.R."/>
            <person name="Yang B."/>
            <person name="Zhang G."/>
            <person name="Yang H."/>
            <person name="Wang J."/>
            <person name="Spillane C."/>
            <person name="Cook D.R."/>
            <person name="May G.D."/>
            <person name="Xu X."/>
            <person name="Jackson S.A."/>
        </authorList>
    </citation>
    <scope>NUCLEOTIDE SEQUENCE [LARGE SCALE GENOMIC DNA]</scope>
</reference>
<name>A0A151RQV0_CAJCA</name>
<sequence>MRYLQGTKDYMFMYRKIDNLDVIDYLDFDFARCVDSRKSTSWYIFMMADGAIS</sequence>
<gene>
    <name evidence="1" type="ORF">KK1_033516</name>
</gene>
<proteinExistence type="predicted"/>
<evidence type="ECO:0000313" key="1">
    <source>
        <dbReference type="EMBL" id="KYP44936.1"/>
    </source>
</evidence>
<evidence type="ECO:0008006" key="3">
    <source>
        <dbReference type="Google" id="ProtNLM"/>
    </source>
</evidence>
<keyword evidence="2" id="KW-1185">Reference proteome</keyword>